<evidence type="ECO:0000313" key="2">
    <source>
        <dbReference type="Proteomes" id="UP000229296"/>
    </source>
</evidence>
<dbReference type="Proteomes" id="UP000229296">
    <property type="component" value="Segment"/>
</dbReference>
<evidence type="ECO:0000313" key="1">
    <source>
        <dbReference type="EMBL" id="ATG86358.1"/>
    </source>
</evidence>
<sequence>MIKKSDSDIISEVMQEGQGHSVAPNYNQKQLVKERLALQMKKGKRVFLVHRDLYVPQSTAVITITKLYDNFALGYVFNKLNGTKIPYTINYYSLIANDYRVESAYEE</sequence>
<keyword evidence="2" id="KW-1185">Reference proteome</keyword>
<gene>
    <name evidence="1" type="ORF">LpeD_65</name>
</gene>
<organism evidence="1 2">
    <name type="scientific">Lactobacillus phage LpeD</name>
    <dbReference type="NCBI Taxonomy" id="2041210"/>
    <lineage>
        <taxon>Viruses</taxon>
        <taxon>Duplodnaviria</taxon>
        <taxon>Heunggongvirae</taxon>
        <taxon>Uroviricota</taxon>
        <taxon>Caudoviricetes</taxon>
        <taxon>Herelleviridae</taxon>
        <taxon>Elpedvirus</taxon>
        <taxon>Elpedvirus LpeD</taxon>
    </lineage>
</organism>
<accession>A0A291I9J8</accession>
<protein>
    <submittedName>
        <fullName evidence="1">Uncharacterized protein</fullName>
    </submittedName>
</protein>
<proteinExistence type="predicted"/>
<name>A0A291I9J8_9CAUD</name>
<dbReference type="EMBL" id="MF787246">
    <property type="protein sequence ID" value="ATG86358.1"/>
    <property type="molecule type" value="Genomic_DNA"/>
</dbReference>
<reference evidence="1 2" key="1">
    <citation type="submission" date="2017-08" db="EMBL/GenBank/DDBJ databases">
        <title>Isolation and Characterization of phages of Lactobacillus pentosus and plantarum.</title>
        <authorList>
            <person name="Qi R."/>
            <person name="Yu M."/>
            <person name="Qiao X."/>
            <person name="Li Y."/>
        </authorList>
    </citation>
    <scope>NUCLEOTIDE SEQUENCE [LARGE SCALE GENOMIC DNA]</scope>
</reference>